<evidence type="ECO:0000313" key="1">
    <source>
        <dbReference type="EMBL" id="GAA0153653.1"/>
    </source>
</evidence>
<dbReference type="PANTHER" id="PTHR34457">
    <property type="entry name" value="EMBRYO DEFECTIVE 2410"/>
    <property type="match status" value="1"/>
</dbReference>
<sequence>MAAKPSCMLAKRSHLGLPRQDTDQLAYPSKLKKKASVVRQMKDSEMAMQWTLIYQLTSRLRVLLQSAPSKRLLFEYSTTSQD</sequence>
<dbReference type="PANTHER" id="PTHR34457:SF3">
    <property type="entry name" value="PROTEIN TIC236, CHLOROPLASTIC"/>
    <property type="match status" value="1"/>
</dbReference>
<dbReference type="Proteomes" id="UP001454036">
    <property type="component" value="Unassembled WGS sequence"/>
</dbReference>
<dbReference type="InterPro" id="IPR053022">
    <property type="entry name" value="Chloroplast_translocon_comp"/>
</dbReference>
<dbReference type="EMBL" id="BAABME010018390">
    <property type="protein sequence ID" value="GAA0153653.1"/>
    <property type="molecule type" value="Genomic_DNA"/>
</dbReference>
<gene>
    <name evidence="1" type="ORF">LIER_37713</name>
</gene>
<name>A0AAV3PQQ5_LITER</name>
<comment type="caution">
    <text evidence="1">The sequence shown here is derived from an EMBL/GenBank/DDBJ whole genome shotgun (WGS) entry which is preliminary data.</text>
</comment>
<proteinExistence type="predicted"/>
<protein>
    <submittedName>
        <fullName evidence="1">Uncharacterized protein</fullName>
    </submittedName>
</protein>
<evidence type="ECO:0000313" key="2">
    <source>
        <dbReference type="Proteomes" id="UP001454036"/>
    </source>
</evidence>
<reference evidence="1 2" key="1">
    <citation type="submission" date="2024-01" db="EMBL/GenBank/DDBJ databases">
        <title>The complete chloroplast genome sequence of Lithospermum erythrorhizon: insights into the phylogenetic relationship among Boraginaceae species and the maternal lineages of purple gromwells.</title>
        <authorList>
            <person name="Okada T."/>
            <person name="Watanabe K."/>
        </authorList>
    </citation>
    <scope>NUCLEOTIDE SEQUENCE [LARGE SCALE GENOMIC DNA]</scope>
</reference>
<organism evidence="1 2">
    <name type="scientific">Lithospermum erythrorhizon</name>
    <name type="common">Purple gromwell</name>
    <name type="synonym">Lithospermum officinale var. erythrorhizon</name>
    <dbReference type="NCBI Taxonomy" id="34254"/>
    <lineage>
        <taxon>Eukaryota</taxon>
        <taxon>Viridiplantae</taxon>
        <taxon>Streptophyta</taxon>
        <taxon>Embryophyta</taxon>
        <taxon>Tracheophyta</taxon>
        <taxon>Spermatophyta</taxon>
        <taxon>Magnoliopsida</taxon>
        <taxon>eudicotyledons</taxon>
        <taxon>Gunneridae</taxon>
        <taxon>Pentapetalae</taxon>
        <taxon>asterids</taxon>
        <taxon>lamiids</taxon>
        <taxon>Boraginales</taxon>
        <taxon>Boraginaceae</taxon>
        <taxon>Boraginoideae</taxon>
        <taxon>Lithospermeae</taxon>
        <taxon>Lithospermum</taxon>
    </lineage>
</organism>
<dbReference type="AlphaFoldDB" id="A0AAV3PQQ5"/>
<accession>A0AAV3PQQ5</accession>
<keyword evidence="2" id="KW-1185">Reference proteome</keyword>